<evidence type="ECO:0000256" key="3">
    <source>
        <dbReference type="PROSITE-ProRule" id="PRU00023"/>
    </source>
</evidence>
<dbReference type="AlphaFoldDB" id="A0ABD3S1Q4"/>
<feature type="compositionally biased region" description="Basic and acidic residues" evidence="4">
    <location>
        <begin position="195"/>
        <end position="220"/>
    </location>
</feature>
<comment type="caution">
    <text evidence="5">The sequence shown here is derived from an EMBL/GenBank/DDBJ whole genome shotgun (WGS) entry which is preliminary data.</text>
</comment>
<evidence type="ECO:0000256" key="2">
    <source>
        <dbReference type="ARBA" id="ARBA00023043"/>
    </source>
</evidence>
<dbReference type="InterPro" id="IPR002110">
    <property type="entry name" value="Ankyrin_rpt"/>
</dbReference>
<dbReference type="SMART" id="SM00248">
    <property type="entry name" value="ANK"/>
    <property type="match status" value="4"/>
</dbReference>
<dbReference type="Gene3D" id="1.25.40.20">
    <property type="entry name" value="Ankyrin repeat-containing domain"/>
    <property type="match status" value="1"/>
</dbReference>
<dbReference type="SUPFAM" id="SSF48403">
    <property type="entry name" value="Ankyrin repeat"/>
    <property type="match status" value="1"/>
</dbReference>
<dbReference type="Proteomes" id="UP001634393">
    <property type="component" value="Unassembled WGS sequence"/>
</dbReference>
<accession>A0ABD3S1Q4</accession>
<keyword evidence="2 3" id="KW-0040">ANK repeat</keyword>
<organism evidence="5 6">
    <name type="scientific">Penstemon smallii</name>
    <dbReference type="NCBI Taxonomy" id="265156"/>
    <lineage>
        <taxon>Eukaryota</taxon>
        <taxon>Viridiplantae</taxon>
        <taxon>Streptophyta</taxon>
        <taxon>Embryophyta</taxon>
        <taxon>Tracheophyta</taxon>
        <taxon>Spermatophyta</taxon>
        <taxon>Magnoliopsida</taxon>
        <taxon>eudicotyledons</taxon>
        <taxon>Gunneridae</taxon>
        <taxon>Pentapetalae</taxon>
        <taxon>asterids</taxon>
        <taxon>lamiids</taxon>
        <taxon>Lamiales</taxon>
        <taxon>Plantaginaceae</taxon>
        <taxon>Cheloneae</taxon>
        <taxon>Penstemon</taxon>
    </lineage>
</organism>
<evidence type="ECO:0000313" key="6">
    <source>
        <dbReference type="Proteomes" id="UP001634393"/>
    </source>
</evidence>
<gene>
    <name evidence="5" type="ORF">ACJIZ3_004243</name>
</gene>
<proteinExistence type="predicted"/>
<sequence>MGKNNKPSKVQNNSCDEELHGAARSGELKAVEAICSTNPLAVNSRDRHSRTALHLAAWSGHAEVVNYLCKNKADVGAAAMDDMGSIHFAAQKGHLEVIKILLASGVSLKSCNRKGMTALHYAAQGSNLELVKYLVKKGANIHTKNKAGKTSVDLASNEEIRQFLVEYKPDSVKTVLNDKVEQESSNTEKVEDVVALDRDETAENRKDESVKRKGEEEIKENQPGSKKSKITLNHLLAADDMPDEEV</sequence>
<dbReference type="PROSITE" id="PS50088">
    <property type="entry name" value="ANK_REPEAT"/>
    <property type="match status" value="3"/>
</dbReference>
<keyword evidence="6" id="KW-1185">Reference proteome</keyword>
<dbReference type="EMBL" id="JBJXBP010000007">
    <property type="protein sequence ID" value="KAL3818338.1"/>
    <property type="molecule type" value="Genomic_DNA"/>
</dbReference>
<keyword evidence="1" id="KW-0677">Repeat</keyword>
<dbReference type="PANTHER" id="PTHR24171">
    <property type="entry name" value="ANKYRIN REPEAT DOMAIN-CONTAINING PROTEIN 39-RELATED"/>
    <property type="match status" value="1"/>
</dbReference>
<evidence type="ECO:0000256" key="1">
    <source>
        <dbReference type="ARBA" id="ARBA00022737"/>
    </source>
</evidence>
<reference evidence="5 6" key="1">
    <citation type="submission" date="2024-12" db="EMBL/GenBank/DDBJ databases">
        <title>The unique morphological basis and parallel evolutionary history of personate flowers in Penstemon.</title>
        <authorList>
            <person name="Depatie T.H."/>
            <person name="Wessinger C.A."/>
        </authorList>
    </citation>
    <scope>NUCLEOTIDE SEQUENCE [LARGE SCALE GENOMIC DNA]</scope>
    <source>
        <strain evidence="5">WTNN_2</strain>
        <tissue evidence="5">Leaf</tissue>
    </source>
</reference>
<dbReference type="PRINTS" id="PR01415">
    <property type="entry name" value="ANKYRIN"/>
</dbReference>
<dbReference type="PROSITE" id="PS50297">
    <property type="entry name" value="ANK_REP_REGION"/>
    <property type="match status" value="3"/>
</dbReference>
<dbReference type="PANTHER" id="PTHR24171:SF8">
    <property type="entry name" value="BRCA1-ASSOCIATED RING DOMAIN PROTEIN 1"/>
    <property type="match status" value="1"/>
</dbReference>
<name>A0ABD3S1Q4_9LAMI</name>
<feature type="repeat" description="ANK" evidence="3">
    <location>
        <begin position="81"/>
        <end position="113"/>
    </location>
</feature>
<dbReference type="Pfam" id="PF12796">
    <property type="entry name" value="Ank_2"/>
    <property type="match status" value="2"/>
</dbReference>
<evidence type="ECO:0000313" key="5">
    <source>
        <dbReference type="EMBL" id="KAL3818338.1"/>
    </source>
</evidence>
<dbReference type="InterPro" id="IPR036770">
    <property type="entry name" value="Ankyrin_rpt-contain_sf"/>
</dbReference>
<feature type="repeat" description="ANK" evidence="3">
    <location>
        <begin position="114"/>
        <end position="146"/>
    </location>
</feature>
<feature type="region of interest" description="Disordered" evidence="4">
    <location>
        <begin position="195"/>
        <end position="246"/>
    </location>
</feature>
<protein>
    <submittedName>
        <fullName evidence="5">Uncharacterized protein</fullName>
    </submittedName>
</protein>
<feature type="repeat" description="ANK" evidence="3">
    <location>
        <begin position="48"/>
        <end position="80"/>
    </location>
</feature>
<evidence type="ECO:0000256" key="4">
    <source>
        <dbReference type="SAM" id="MobiDB-lite"/>
    </source>
</evidence>